<proteinExistence type="predicted"/>
<name>A0A6M3J1S2_9ZZZZ</name>
<dbReference type="EMBL" id="MT141498">
    <property type="protein sequence ID" value="QJA63488.1"/>
    <property type="molecule type" value="Genomic_DNA"/>
</dbReference>
<gene>
    <name evidence="2" type="ORF">MM415A00745_0021</name>
    <name evidence="1" type="ORF">MM415B00626_0021</name>
</gene>
<dbReference type="AlphaFoldDB" id="A0A6M3J1S2"/>
<accession>A0A6M3J1S2</accession>
<dbReference type="EMBL" id="MT142417">
    <property type="protein sequence ID" value="QJA80342.1"/>
    <property type="molecule type" value="Genomic_DNA"/>
</dbReference>
<sequence length="105" mass="11402">METCTLIVKSQGDEVARIEYEAPENLAEALEVDGEQVIFNLYSKARKTNAMNAARAEATGTGGTGIRALMAALKERPDVLERLRKELDADLDAGEGDQRFSDVDG</sequence>
<reference evidence="1" key="1">
    <citation type="submission" date="2020-03" db="EMBL/GenBank/DDBJ databases">
        <title>The deep terrestrial virosphere.</title>
        <authorList>
            <person name="Holmfeldt K."/>
            <person name="Nilsson E."/>
            <person name="Simone D."/>
            <person name="Lopez-Fernandez M."/>
            <person name="Wu X."/>
            <person name="de Brujin I."/>
            <person name="Lundin D."/>
            <person name="Andersson A."/>
            <person name="Bertilsson S."/>
            <person name="Dopson M."/>
        </authorList>
    </citation>
    <scope>NUCLEOTIDE SEQUENCE</scope>
    <source>
        <strain evidence="2">MM415A00745</strain>
        <strain evidence="1">MM415B00626</strain>
    </source>
</reference>
<protein>
    <submittedName>
        <fullName evidence="1">Uncharacterized protein</fullName>
    </submittedName>
</protein>
<evidence type="ECO:0000313" key="2">
    <source>
        <dbReference type="EMBL" id="QJA80342.1"/>
    </source>
</evidence>
<evidence type="ECO:0000313" key="1">
    <source>
        <dbReference type="EMBL" id="QJA63488.1"/>
    </source>
</evidence>
<organism evidence="1">
    <name type="scientific">viral metagenome</name>
    <dbReference type="NCBI Taxonomy" id="1070528"/>
    <lineage>
        <taxon>unclassified sequences</taxon>
        <taxon>metagenomes</taxon>
        <taxon>organismal metagenomes</taxon>
    </lineage>
</organism>